<feature type="region of interest" description="Disordered" evidence="6">
    <location>
        <begin position="400"/>
        <end position="422"/>
    </location>
</feature>
<feature type="compositionally biased region" description="Basic and acidic residues" evidence="6">
    <location>
        <begin position="554"/>
        <end position="578"/>
    </location>
</feature>
<dbReference type="FunFam" id="1.10.510.10:FF:000540">
    <property type="entry name" value="Serine/threonine-protein kinase-like protein"/>
    <property type="match status" value="1"/>
</dbReference>
<dbReference type="Pfam" id="PF00069">
    <property type="entry name" value="Pkinase"/>
    <property type="match status" value="1"/>
</dbReference>
<evidence type="ECO:0000256" key="3">
    <source>
        <dbReference type="ARBA" id="ARBA00022777"/>
    </source>
</evidence>
<evidence type="ECO:0000256" key="4">
    <source>
        <dbReference type="ARBA" id="ARBA00022840"/>
    </source>
</evidence>
<keyword evidence="3" id="KW-0418">Kinase</keyword>
<dbReference type="PANTHER" id="PTHR46146:SF23">
    <property type="entry name" value="PROTEIN KINASE DOMAIN-CONTAINING PROTEIN"/>
    <property type="match status" value="1"/>
</dbReference>
<sequence>MGYLSCRADSSVATCRSITAISPLPLSRRSGVGGRRRALPAAVREGDGEASSAAATIERFAYDELEAATSHFADAALLGRGSHGAVYKAVLASGRAVAVKRPSPRRPEVDNEIRILSSVRGPRLVNLLGFSDSGAGADQQQHRPRLLVVEYMPNGTLYELLHSNPRPPGWPRRIRLALQTARALRALHDADPPVIHRDVKSANVLLDANLDARLGDFGLALRVPKRLPGDAAANAAATPAPAGTLGYLDPAYVTPESLSTKTDVFSFGILLLEIMSGRKAIDVQHSPPSVVEWAVPLLRKGKVASLFDPRVAPPRDPVTRRDLAALAASCVRSCRERRPSMADIVDRLVVLSKAVSGKMWNGLAVVGNPCAVVDVQKTIAKRAAAAAAGDRAASQRELTSALAFDDDEKKEEDDAANAGALEEDEVPLVGAKKAPRPLKNGKVFSEPGARERRNLLELMARIDGVAGQRFGITRARTVRSASEPIEKDAAVLLLRRNQTVKVLGSQALSKSDIFSSLDAKIKHELGKEQQEEAGKIKHELVKEQQEKAGNIKQESGEEQEKAGKTKHDAGTGKGHVEKAAGINREAGKEQEKVEKNQEKEMKIQEKLGEIFDKAMKSEEKTGQNPGVEKKIQDTAEKKQEHDARVVQDKVEKIQDEAKKIQ</sequence>
<keyword evidence="2 5" id="KW-0547">Nucleotide-binding</keyword>
<keyword evidence="9" id="KW-1185">Reference proteome</keyword>
<dbReference type="InterPro" id="IPR011009">
    <property type="entry name" value="Kinase-like_dom_sf"/>
</dbReference>
<dbReference type="FunFam" id="3.30.200.20:FF:000684">
    <property type="entry name" value="Serine/threonine-protein kinase-like protein"/>
    <property type="match status" value="1"/>
</dbReference>
<dbReference type="PROSITE" id="PS00107">
    <property type="entry name" value="PROTEIN_KINASE_ATP"/>
    <property type="match status" value="1"/>
</dbReference>
<reference evidence="8" key="2">
    <citation type="submission" date="2018-05" db="EMBL/GenBank/DDBJ databases">
        <title>OmerRS3 (Oryza meridionalis Reference Sequence Version 3).</title>
        <authorList>
            <person name="Zhang J."/>
            <person name="Kudrna D."/>
            <person name="Lee S."/>
            <person name="Talag J."/>
            <person name="Welchert J."/>
            <person name="Wing R.A."/>
        </authorList>
    </citation>
    <scope>NUCLEOTIDE SEQUENCE [LARGE SCALE GENOMIC DNA]</scope>
    <source>
        <strain evidence="8">cv. OR44</strain>
    </source>
</reference>
<dbReference type="EnsemblPlants" id="OMERI05G13280.1">
    <property type="protein sequence ID" value="OMERI05G13280.1"/>
    <property type="gene ID" value="OMERI05G13280"/>
</dbReference>
<dbReference type="InterPro" id="IPR008271">
    <property type="entry name" value="Ser/Thr_kinase_AS"/>
</dbReference>
<organism evidence="8">
    <name type="scientific">Oryza meridionalis</name>
    <dbReference type="NCBI Taxonomy" id="40149"/>
    <lineage>
        <taxon>Eukaryota</taxon>
        <taxon>Viridiplantae</taxon>
        <taxon>Streptophyta</taxon>
        <taxon>Embryophyta</taxon>
        <taxon>Tracheophyta</taxon>
        <taxon>Spermatophyta</taxon>
        <taxon>Magnoliopsida</taxon>
        <taxon>Liliopsida</taxon>
        <taxon>Poales</taxon>
        <taxon>Poaceae</taxon>
        <taxon>BOP clade</taxon>
        <taxon>Oryzoideae</taxon>
        <taxon>Oryzeae</taxon>
        <taxon>Oryzinae</taxon>
        <taxon>Oryza</taxon>
    </lineage>
</organism>
<feature type="region of interest" description="Disordered" evidence="6">
    <location>
        <begin position="615"/>
        <end position="661"/>
    </location>
</feature>
<dbReference type="STRING" id="40149.A0A0E0DR04"/>
<feature type="binding site" evidence="5">
    <location>
        <position position="100"/>
    </location>
    <ligand>
        <name>ATP</name>
        <dbReference type="ChEBI" id="CHEBI:30616"/>
    </ligand>
</feature>
<dbReference type="InterPro" id="IPR017441">
    <property type="entry name" value="Protein_kinase_ATP_BS"/>
</dbReference>
<evidence type="ECO:0000256" key="1">
    <source>
        <dbReference type="ARBA" id="ARBA00022679"/>
    </source>
</evidence>
<dbReference type="AlphaFoldDB" id="A0A0E0DR04"/>
<dbReference type="Gene3D" id="3.30.200.20">
    <property type="entry name" value="Phosphorylase Kinase, domain 1"/>
    <property type="match status" value="1"/>
</dbReference>
<dbReference type="SMART" id="SM00220">
    <property type="entry name" value="S_TKc"/>
    <property type="match status" value="1"/>
</dbReference>
<evidence type="ECO:0000259" key="7">
    <source>
        <dbReference type="PROSITE" id="PS50011"/>
    </source>
</evidence>
<proteinExistence type="predicted"/>
<evidence type="ECO:0000256" key="5">
    <source>
        <dbReference type="PROSITE-ProRule" id="PRU10141"/>
    </source>
</evidence>
<feature type="domain" description="Protein kinase" evidence="7">
    <location>
        <begin position="72"/>
        <end position="350"/>
    </location>
</feature>
<dbReference type="GO" id="GO:0004672">
    <property type="term" value="F:protein kinase activity"/>
    <property type="evidence" value="ECO:0007669"/>
    <property type="project" value="InterPro"/>
</dbReference>
<evidence type="ECO:0000256" key="6">
    <source>
        <dbReference type="SAM" id="MobiDB-lite"/>
    </source>
</evidence>
<dbReference type="Proteomes" id="UP000008021">
    <property type="component" value="Chromosome 5"/>
</dbReference>
<dbReference type="InterPro" id="IPR000719">
    <property type="entry name" value="Prot_kinase_dom"/>
</dbReference>
<dbReference type="PANTHER" id="PTHR46146">
    <property type="entry name" value="SERINE/THREONINE-PROTEIN KINASE-LIKE PROTEIN CCR4"/>
    <property type="match status" value="1"/>
</dbReference>
<name>A0A0E0DR04_9ORYZ</name>
<keyword evidence="4 5" id="KW-0067">ATP-binding</keyword>
<feature type="region of interest" description="Disordered" evidence="6">
    <location>
        <begin position="544"/>
        <end position="597"/>
    </location>
</feature>
<accession>A0A0E0DR04</accession>
<dbReference type="Gramene" id="OMERI05G13280.1">
    <property type="protein sequence ID" value="OMERI05G13280.1"/>
    <property type="gene ID" value="OMERI05G13280"/>
</dbReference>
<dbReference type="HOGENOM" id="CLU_000288_146_0_1"/>
<dbReference type="eggNOG" id="KOG1187">
    <property type="taxonomic scope" value="Eukaryota"/>
</dbReference>
<dbReference type="GO" id="GO:0005524">
    <property type="term" value="F:ATP binding"/>
    <property type="evidence" value="ECO:0007669"/>
    <property type="project" value="UniProtKB-UniRule"/>
</dbReference>
<reference evidence="8" key="1">
    <citation type="submission" date="2015-04" db="UniProtKB">
        <authorList>
            <consortium name="EnsemblPlants"/>
        </authorList>
    </citation>
    <scope>IDENTIFICATION</scope>
</reference>
<evidence type="ECO:0000313" key="8">
    <source>
        <dbReference type="EnsemblPlants" id="OMERI05G13280.1"/>
    </source>
</evidence>
<evidence type="ECO:0000313" key="9">
    <source>
        <dbReference type="Proteomes" id="UP000008021"/>
    </source>
</evidence>
<dbReference type="PROSITE" id="PS00108">
    <property type="entry name" value="PROTEIN_KINASE_ST"/>
    <property type="match status" value="1"/>
</dbReference>
<protein>
    <recommendedName>
        <fullName evidence="7">Protein kinase domain-containing protein</fullName>
    </recommendedName>
</protein>
<dbReference type="SUPFAM" id="SSF56112">
    <property type="entry name" value="Protein kinase-like (PK-like)"/>
    <property type="match status" value="1"/>
</dbReference>
<feature type="compositionally biased region" description="Acidic residues" evidence="6">
    <location>
        <begin position="404"/>
        <end position="422"/>
    </location>
</feature>
<dbReference type="Gene3D" id="1.10.510.10">
    <property type="entry name" value="Transferase(Phosphotransferase) domain 1"/>
    <property type="match status" value="1"/>
</dbReference>
<keyword evidence="1" id="KW-0808">Transferase</keyword>
<dbReference type="PROSITE" id="PS50011">
    <property type="entry name" value="PROTEIN_KINASE_DOM"/>
    <property type="match status" value="1"/>
</dbReference>
<evidence type="ECO:0000256" key="2">
    <source>
        <dbReference type="ARBA" id="ARBA00022741"/>
    </source>
</evidence>
<feature type="compositionally biased region" description="Basic and acidic residues" evidence="6">
    <location>
        <begin position="585"/>
        <end position="597"/>
    </location>
</feature>